<accession>A0A9W7FWQ1</accession>
<dbReference type="Gene3D" id="3.80.10.10">
    <property type="entry name" value="Ribonuclease Inhibitor"/>
    <property type="match status" value="7"/>
</dbReference>
<evidence type="ECO:0000256" key="4">
    <source>
        <dbReference type="SAM" id="MobiDB-lite"/>
    </source>
</evidence>
<feature type="domain" description="U2A'/phosphoprotein 32 family A C-terminal" evidence="5">
    <location>
        <begin position="1209"/>
        <end position="1227"/>
    </location>
</feature>
<name>A0A9W7FWQ1_9STRA</name>
<dbReference type="SMART" id="SM00365">
    <property type="entry name" value="LRR_SD22"/>
    <property type="match status" value="19"/>
</dbReference>
<feature type="region of interest" description="Disordered" evidence="4">
    <location>
        <begin position="1661"/>
        <end position="1740"/>
    </location>
</feature>
<proteinExistence type="predicted"/>
<dbReference type="Gene3D" id="3.90.228.10">
    <property type="match status" value="1"/>
</dbReference>
<dbReference type="InterPro" id="IPR032675">
    <property type="entry name" value="LRR_dom_sf"/>
</dbReference>
<feature type="region of interest" description="Disordered" evidence="4">
    <location>
        <begin position="378"/>
        <end position="434"/>
    </location>
</feature>
<dbReference type="InterPro" id="IPR001611">
    <property type="entry name" value="Leu-rich_rpt"/>
</dbReference>
<comment type="caution">
    <text evidence="6">The sequence shown here is derived from an EMBL/GenBank/DDBJ whole genome shotgun (WGS) entry which is preliminary data.</text>
</comment>
<dbReference type="InterPro" id="IPR003591">
    <property type="entry name" value="Leu-rich_rpt_typical-subtyp"/>
</dbReference>
<dbReference type="Pfam" id="PF14580">
    <property type="entry name" value="LRR_9"/>
    <property type="match status" value="4"/>
</dbReference>
<evidence type="ECO:0000313" key="7">
    <source>
        <dbReference type="Proteomes" id="UP001165065"/>
    </source>
</evidence>
<evidence type="ECO:0000313" key="6">
    <source>
        <dbReference type="EMBL" id="GMI20526.1"/>
    </source>
</evidence>
<evidence type="ECO:0000256" key="3">
    <source>
        <dbReference type="SAM" id="Coils"/>
    </source>
</evidence>
<gene>
    <name evidence="6" type="ORF">TrCOL_g3801</name>
</gene>
<feature type="compositionally biased region" description="Polar residues" evidence="4">
    <location>
        <begin position="11"/>
        <end position="22"/>
    </location>
</feature>
<dbReference type="Proteomes" id="UP001165065">
    <property type="component" value="Unassembled WGS sequence"/>
</dbReference>
<dbReference type="EMBL" id="BRYA01000514">
    <property type="protein sequence ID" value="GMI20526.1"/>
    <property type="molecule type" value="Genomic_DNA"/>
</dbReference>
<dbReference type="PANTHER" id="PTHR46652:SF3">
    <property type="entry name" value="LEUCINE-RICH REPEAT-CONTAINING PROTEIN 9"/>
    <property type="match status" value="1"/>
</dbReference>
<dbReference type="SMART" id="SM00446">
    <property type="entry name" value="LRRcap"/>
    <property type="match status" value="2"/>
</dbReference>
<evidence type="ECO:0000256" key="1">
    <source>
        <dbReference type="ARBA" id="ARBA00022614"/>
    </source>
</evidence>
<dbReference type="OrthoDB" id="1517790at2759"/>
<evidence type="ECO:0000256" key="2">
    <source>
        <dbReference type="ARBA" id="ARBA00022737"/>
    </source>
</evidence>
<dbReference type="InterPro" id="IPR050836">
    <property type="entry name" value="SDS22/Internalin_LRR"/>
</dbReference>
<evidence type="ECO:0000259" key="5">
    <source>
        <dbReference type="SMART" id="SM00446"/>
    </source>
</evidence>
<feature type="compositionally biased region" description="Low complexity" evidence="4">
    <location>
        <begin position="389"/>
        <end position="410"/>
    </location>
</feature>
<protein>
    <recommendedName>
        <fullName evidence="5">U2A'/phosphoprotein 32 family A C-terminal domain-containing protein</fullName>
    </recommendedName>
</protein>
<organism evidence="6 7">
    <name type="scientific">Triparma columacea</name>
    <dbReference type="NCBI Taxonomy" id="722753"/>
    <lineage>
        <taxon>Eukaryota</taxon>
        <taxon>Sar</taxon>
        <taxon>Stramenopiles</taxon>
        <taxon>Ochrophyta</taxon>
        <taxon>Bolidophyceae</taxon>
        <taxon>Parmales</taxon>
        <taxon>Triparmaceae</taxon>
        <taxon>Triparma</taxon>
    </lineage>
</organism>
<keyword evidence="2" id="KW-0677">Repeat</keyword>
<feature type="compositionally biased region" description="Polar residues" evidence="4">
    <location>
        <begin position="738"/>
        <end position="748"/>
    </location>
</feature>
<feature type="compositionally biased region" description="Basic and acidic residues" evidence="4">
    <location>
        <begin position="563"/>
        <end position="579"/>
    </location>
</feature>
<feature type="region of interest" description="Disordered" evidence="4">
    <location>
        <begin position="563"/>
        <end position="584"/>
    </location>
</feature>
<feature type="domain" description="U2A'/phosphoprotein 32 family A C-terminal" evidence="5">
    <location>
        <begin position="1502"/>
        <end position="1520"/>
    </location>
</feature>
<feature type="compositionally biased region" description="Low complexity" evidence="4">
    <location>
        <begin position="23"/>
        <end position="55"/>
    </location>
</feature>
<feature type="compositionally biased region" description="Gly residues" evidence="4">
    <location>
        <begin position="1675"/>
        <end position="1685"/>
    </location>
</feature>
<feature type="region of interest" description="Disordered" evidence="4">
    <location>
        <begin position="721"/>
        <end position="752"/>
    </location>
</feature>
<keyword evidence="7" id="KW-1185">Reference proteome</keyword>
<feature type="compositionally biased region" description="Polar residues" evidence="4">
    <location>
        <begin position="1703"/>
        <end position="1713"/>
    </location>
</feature>
<feature type="compositionally biased region" description="Low complexity" evidence="4">
    <location>
        <begin position="721"/>
        <end position="737"/>
    </location>
</feature>
<dbReference type="InterPro" id="IPR003603">
    <property type="entry name" value="U2A'_phosphoprotein32A_C"/>
</dbReference>
<reference evidence="7" key="1">
    <citation type="journal article" date="2023" name="Commun. Biol.">
        <title>Genome analysis of Parmales, the sister group of diatoms, reveals the evolutionary specialization of diatoms from phago-mixotrophs to photoautotrophs.</title>
        <authorList>
            <person name="Ban H."/>
            <person name="Sato S."/>
            <person name="Yoshikawa S."/>
            <person name="Yamada K."/>
            <person name="Nakamura Y."/>
            <person name="Ichinomiya M."/>
            <person name="Sato N."/>
            <person name="Blanc-Mathieu R."/>
            <person name="Endo H."/>
            <person name="Kuwata A."/>
            <person name="Ogata H."/>
        </authorList>
    </citation>
    <scope>NUCLEOTIDE SEQUENCE [LARGE SCALE GENOMIC DNA]</scope>
</reference>
<feature type="region of interest" description="Disordered" evidence="4">
    <location>
        <begin position="1"/>
        <end position="59"/>
    </location>
</feature>
<feature type="compositionally biased region" description="Acidic residues" evidence="4">
    <location>
        <begin position="378"/>
        <end position="388"/>
    </location>
</feature>
<keyword evidence="3" id="KW-0175">Coiled coil</keyword>
<dbReference type="PANTHER" id="PTHR46652">
    <property type="entry name" value="LEUCINE-RICH REPEAT AND IQ DOMAIN-CONTAINING PROTEIN 1-RELATED"/>
    <property type="match status" value="1"/>
</dbReference>
<dbReference type="SMART" id="SM00369">
    <property type="entry name" value="LRR_TYP"/>
    <property type="match status" value="14"/>
</dbReference>
<dbReference type="PROSITE" id="PS51450">
    <property type="entry name" value="LRR"/>
    <property type="match status" value="15"/>
</dbReference>
<dbReference type="SUPFAM" id="SSF52075">
    <property type="entry name" value="Outer arm dynein light chain 1"/>
    <property type="match status" value="1"/>
</dbReference>
<dbReference type="SUPFAM" id="SSF52058">
    <property type="entry name" value="L domain-like"/>
    <property type="match status" value="3"/>
</dbReference>
<sequence>MTKSAVHGTPKASNIRPTRAANTESSIIAASSGSGETTSSSVSAPSTPPSSLTSANAVESPATAKRRLAYPMSKSLQAACFENGLSQEQFIRSSHRTMSLDTFACRIEDLDFLSHFPNLVSLTIMRQPTLTTLSPSTFSSLSQLESLWMTDCGLCSLPSLLFCYNTSLKNLHLSGNKLTNSDLEAAFENVDSLRQLWLNDNRLDSLRGLSNLVNLKSLWLCRNKIERIGDHISKLPELTDLNLADNRIGCFKELLPLSNITTLQNLFLNDPHFGSNPVCSLCNYQTYALYHLSQITRLDAELITDEAKSLAQSIYMKKKMYYNMRMKTLKRNATNVMREAEEIFKQKLSSLNVTLNMLLKKKKDVEGFLEMNRYSVMEGEDSDSEESVDSTASPTNSTSSLSPTSSPVPSNGLSSPQNFDEYPPHTSKAKNSPILPFTPSQESALIKKINALSSAIVVLNSHIKKLEKTLDDAKLEMSHTSSSTIKRLMLEFHTGGNIRVEEGSSTEVWYNSCIDLVHSRLSMKKDYFRVLKIGSVRVNRITRIHNRFLRHRFETTVREILNKDNNGKDDKTKDKDKDNTSAASGKVPKRMLEYLFYGTPPSLTEQTGQNDEIIRVAEDGFRVPEEYKSFGCDESITLHSTIDGADDLRLQSLCNLQKEEDKHLRSTDALDAPVRPPITGQILLVKTFVGERQEIPPPLSPTDRINASDFNNFNSAFHSVASPNSSNPISAAADASSETNGQPPSSNHQPKRWHVFNPALALPEYLIDFEYLRPEFYGESEAERSNALNLMKKELVRKLGGVKDPTELECIDMIPFLFPLSSFTETIEKSCDNYSKARDDLYSKAISMSPKIPPKSKLFLMTEESITNFSSSTSLSKIMYLNLHGHCLRKIENLSSCSSLEVLIMSFNELNRIENLSSLKNLQRLELGFNFIKRITGLEGLSKLKNIQLNNNLLNRLEDIHVLANDTYNLEVLDLSNNPISKVRSYKTQIFQHIKNIKCLDSNLVTDHDRRNLLLSPSARTLTAKMIKQFGFGTSKSGIDGDRPGLREGAGEGIEWMNRIEELDLSNQHLDYISGLEHLHNLRRCCLSENDISVIEGLDKNLRLEDLSLENNRITSIENIFSLVRLKKLELGHNRITKIPPMDMFAKLTQLSLENNEITSFKPLQDVPSLMELYMGNNAIEDISEINHLKVLPRLIILDVSGNPFCSVEPTYRLFIIYRVKKLKVLDGVGVSQAEAAGAKEKYCGKLTKEMVADKVGHTFFEHIREINLTGCKLRDVEVLGLPDFKNLREINLDNNHMSSLESLTGLRSLSILRLNYNRIEGIFGPRRSTEDGMKHSSSKASLSFSSSTASLHSVNSYTSTQPLPSLELHNLEILHLGYNKITNIRDLHLDNFPNLKALYLPGNDLNKVDGLQSCGELRELILDKNRIRSFEPHSLANLKKLQDLRIEENGLRSLSNFPVLPNLAILSVAGNRINDIIELEKLCRVCDAKEVSFVNNPVTRKQLYRTSVVNMFPNIRIIDGREVGAEERERALHLMSGGGGGGLANNMGGLMTGASMAGVGNFLQQHLIQANNGAMTSHHQPVSVNNFGMPMHGNVRDASPHQIQLEQQQFFRGGGKGSNGNNGGGGVMLPYPKTTVKLTAVNFESFAGFQPSVAGGGGNGGGNSSGFSAQPPASGGGNGGGGGRLVWSSNDGGGGGGGGGNSARSNSYTTYNLGARSRSLRDKSSGGAGGANRKMSNFF</sequence>
<feature type="compositionally biased region" description="Gly residues" evidence="4">
    <location>
        <begin position="1692"/>
        <end position="1702"/>
    </location>
</feature>
<feature type="coiled-coil region" evidence="3">
    <location>
        <begin position="456"/>
        <end position="483"/>
    </location>
</feature>
<keyword evidence="1" id="KW-0433">Leucine-rich repeat</keyword>